<dbReference type="SUPFAM" id="SSF48576">
    <property type="entry name" value="Terpenoid synthases"/>
    <property type="match status" value="1"/>
</dbReference>
<accession>A0AAU7PMJ3</accession>
<dbReference type="PANTHER" id="PTHR12001:SF69">
    <property type="entry name" value="ALL TRANS-POLYPRENYL-DIPHOSPHATE SYNTHASE PDSS1"/>
    <property type="match status" value="1"/>
</dbReference>
<dbReference type="SFLD" id="SFLDS00005">
    <property type="entry name" value="Isoprenoid_Synthase_Type_I"/>
    <property type="match status" value="1"/>
</dbReference>
<dbReference type="InterPro" id="IPR008949">
    <property type="entry name" value="Isoprenoid_synthase_dom_sf"/>
</dbReference>
<evidence type="ECO:0000256" key="5">
    <source>
        <dbReference type="ARBA" id="ARBA00022842"/>
    </source>
</evidence>
<dbReference type="GO" id="GO:0046872">
    <property type="term" value="F:metal ion binding"/>
    <property type="evidence" value="ECO:0007669"/>
    <property type="project" value="UniProtKB-KW"/>
</dbReference>
<organism evidence="7">
    <name type="scientific">Lacrimispora sp. BS-2</name>
    <dbReference type="NCBI Taxonomy" id="3151850"/>
    <lineage>
        <taxon>Bacteria</taxon>
        <taxon>Bacillati</taxon>
        <taxon>Bacillota</taxon>
        <taxon>Clostridia</taxon>
        <taxon>Lachnospirales</taxon>
        <taxon>Lachnospiraceae</taxon>
        <taxon>Lacrimispora</taxon>
    </lineage>
</organism>
<comment type="cofactor">
    <cofactor evidence="1">
        <name>Mg(2+)</name>
        <dbReference type="ChEBI" id="CHEBI:18420"/>
    </cofactor>
</comment>
<dbReference type="GO" id="GO:0008299">
    <property type="term" value="P:isoprenoid biosynthetic process"/>
    <property type="evidence" value="ECO:0007669"/>
    <property type="project" value="InterPro"/>
</dbReference>
<dbReference type="GO" id="GO:0004659">
    <property type="term" value="F:prenyltransferase activity"/>
    <property type="evidence" value="ECO:0007669"/>
    <property type="project" value="InterPro"/>
</dbReference>
<sequence length="328" mass="36538">MTNRELLEDADSLRYGFEEAFDLMAAAVEKHLSSAPPVIRTYTAHLAKSTGKFIRAYGLMACSMNEEDKVPAEAITLASAVELLHLATLVHDDVIDDADTRRGIDTLQKRFGKKAAVICGDYLLSMALKLAASIPKKSEYETLDMPNYLCRICMGELRQEINNGNLDLSVYRYLSIIKGKTAALFEASFLGGAALSTKDKKKLRMYRKAGNDVGMIFQLMDDCIDYEMDERDAKKNVRSDYEEGVVTLPLIHAMKQDENFLKQVKNGLVTAKELYDRVLEAGGTAYTKTIAGRYYAKAVNTIGSLNLSEAKKARIMTVVDKSYYGIKK</sequence>
<dbReference type="Gene3D" id="1.10.600.10">
    <property type="entry name" value="Farnesyl Diphosphate Synthase"/>
    <property type="match status" value="1"/>
</dbReference>
<dbReference type="EMBL" id="CP157940">
    <property type="protein sequence ID" value="XBS53558.1"/>
    <property type="molecule type" value="Genomic_DNA"/>
</dbReference>
<evidence type="ECO:0000256" key="2">
    <source>
        <dbReference type="ARBA" id="ARBA00006706"/>
    </source>
</evidence>
<evidence type="ECO:0000313" key="7">
    <source>
        <dbReference type="EMBL" id="XBS53558.1"/>
    </source>
</evidence>
<comment type="similarity">
    <text evidence="2 6">Belongs to the FPP/GGPP synthase family.</text>
</comment>
<evidence type="ECO:0000256" key="3">
    <source>
        <dbReference type="ARBA" id="ARBA00022679"/>
    </source>
</evidence>
<evidence type="ECO:0000256" key="6">
    <source>
        <dbReference type="RuleBase" id="RU004466"/>
    </source>
</evidence>
<dbReference type="RefSeq" id="WP_349945630.1">
    <property type="nucleotide sequence ID" value="NZ_CP157940.1"/>
</dbReference>
<keyword evidence="3 6" id="KW-0808">Transferase</keyword>
<gene>
    <name evidence="7" type="ORF">ABFV83_17355</name>
</gene>
<name>A0AAU7PMJ3_9FIRM</name>
<dbReference type="AlphaFoldDB" id="A0AAU7PMJ3"/>
<dbReference type="PANTHER" id="PTHR12001">
    <property type="entry name" value="GERANYLGERANYL PYROPHOSPHATE SYNTHASE"/>
    <property type="match status" value="1"/>
</dbReference>
<dbReference type="CDD" id="cd00685">
    <property type="entry name" value="Trans_IPPS_HT"/>
    <property type="match status" value="1"/>
</dbReference>
<dbReference type="Pfam" id="PF00348">
    <property type="entry name" value="polyprenyl_synt"/>
    <property type="match status" value="1"/>
</dbReference>
<dbReference type="InterPro" id="IPR000092">
    <property type="entry name" value="Polyprenyl_synt"/>
</dbReference>
<keyword evidence="4" id="KW-0479">Metal-binding</keyword>
<protein>
    <submittedName>
        <fullName evidence="7">Polyprenyl synthetase family protein</fullName>
    </submittedName>
</protein>
<reference evidence="7" key="1">
    <citation type="submission" date="2024-06" db="EMBL/GenBank/DDBJ databases">
        <title>Lacrimispora cavernae sp. nov., a novel anaerobe isolated from bat guano pile inside a cave.</title>
        <authorList>
            <person name="Miller S.L."/>
            <person name="Lu N."/>
            <person name="King J."/>
            <person name="Sankaranarayanan K."/>
            <person name="Lawson P.A."/>
        </authorList>
    </citation>
    <scope>NUCLEOTIDE SEQUENCE</scope>
    <source>
        <strain evidence="7">BS-2</strain>
    </source>
</reference>
<keyword evidence="5" id="KW-0460">Magnesium</keyword>
<proteinExistence type="inferred from homology"/>
<evidence type="ECO:0000256" key="1">
    <source>
        <dbReference type="ARBA" id="ARBA00001946"/>
    </source>
</evidence>
<dbReference type="InterPro" id="IPR033749">
    <property type="entry name" value="Polyprenyl_synt_CS"/>
</dbReference>
<evidence type="ECO:0000256" key="4">
    <source>
        <dbReference type="ARBA" id="ARBA00022723"/>
    </source>
</evidence>
<dbReference type="PROSITE" id="PS00723">
    <property type="entry name" value="POLYPRENYL_SYNTHASE_1"/>
    <property type="match status" value="1"/>
</dbReference>